<dbReference type="Pfam" id="PF10273">
    <property type="entry name" value="WGG"/>
    <property type="match status" value="1"/>
</dbReference>
<keyword evidence="2" id="KW-0698">rRNA processing</keyword>
<feature type="compositionally biased region" description="Acidic residues" evidence="3">
    <location>
        <begin position="111"/>
        <end position="132"/>
    </location>
</feature>
<dbReference type="AlphaFoldDB" id="A0A6G1IS56"/>
<gene>
    <name evidence="4" type="ORF">K458DRAFT_421113</name>
</gene>
<evidence type="ECO:0000313" key="4">
    <source>
        <dbReference type="EMBL" id="KAF2680781.1"/>
    </source>
</evidence>
<evidence type="ECO:0000256" key="2">
    <source>
        <dbReference type="ARBA" id="ARBA00022552"/>
    </source>
</evidence>
<evidence type="ECO:0000313" key="5">
    <source>
        <dbReference type="Proteomes" id="UP000799291"/>
    </source>
</evidence>
<accession>A0A6G1IS56</accession>
<evidence type="ECO:0008006" key="6">
    <source>
        <dbReference type="Google" id="ProtNLM"/>
    </source>
</evidence>
<dbReference type="Proteomes" id="UP000799291">
    <property type="component" value="Unassembled WGS sequence"/>
</dbReference>
<dbReference type="EMBL" id="MU005594">
    <property type="protein sequence ID" value="KAF2680781.1"/>
    <property type="molecule type" value="Genomic_DNA"/>
</dbReference>
<dbReference type="OrthoDB" id="263560at2759"/>
<sequence>MLTVAVTNQWGGPDSSDKRDWLAGQISELFANDAKTDAEDVEVMLLQVLEDEFGVRLEDESEVAVAKDIMTIRKEVGEGNFATVERLQTKWEARKGKEVATGAVQVRESNQEGEWDSVDEESDEDEDGDVDMGDAPALVPAKPKPAPEVDEDGFTKVVGKRRK</sequence>
<dbReference type="InterPro" id="IPR019398">
    <property type="entry name" value="Pre-rRNA_process_TSR2"/>
</dbReference>
<organism evidence="4 5">
    <name type="scientific">Lentithecium fluviatile CBS 122367</name>
    <dbReference type="NCBI Taxonomy" id="1168545"/>
    <lineage>
        <taxon>Eukaryota</taxon>
        <taxon>Fungi</taxon>
        <taxon>Dikarya</taxon>
        <taxon>Ascomycota</taxon>
        <taxon>Pezizomycotina</taxon>
        <taxon>Dothideomycetes</taxon>
        <taxon>Pleosporomycetidae</taxon>
        <taxon>Pleosporales</taxon>
        <taxon>Massarineae</taxon>
        <taxon>Lentitheciaceae</taxon>
        <taxon>Lentithecium</taxon>
    </lineage>
</organism>
<protein>
    <recommendedName>
        <fullName evidence="6">Pre-rRNA-processing protein-like protein TSR2</fullName>
    </recommendedName>
</protein>
<dbReference type="GO" id="GO:0006364">
    <property type="term" value="P:rRNA processing"/>
    <property type="evidence" value="ECO:0007669"/>
    <property type="project" value="UniProtKB-KW"/>
</dbReference>
<reference evidence="4" key="1">
    <citation type="journal article" date="2020" name="Stud. Mycol.">
        <title>101 Dothideomycetes genomes: a test case for predicting lifestyles and emergence of pathogens.</title>
        <authorList>
            <person name="Haridas S."/>
            <person name="Albert R."/>
            <person name="Binder M."/>
            <person name="Bloem J."/>
            <person name="Labutti K."/>
            <person name="Salamov A."/>
            <person name="Andreopoulos B."/>
            <person name="Baker S."/>
            <person name="Barry K."/>
            <person name="Bills G."/>
            <person name="Bluhm B."/>
            <person name="Cannon C."/>
            <person name="Castanera R."/>
            <person name="Culley D."/>
            <person name="Daum C."/>
            <person name="Ezra D."/>
            <person name="Gonzalez J."/>
            <person name="Henrissat B."/>
            <person name="Kuo A."/>
            <person name="Liang C."/>
            <person name="Lipzen A."/>
            <person name="Lutzoni F."/>
            <person name="Magnuson J."/>
            <person name="Mondo S."/>
            <person name="Nolan M."/>
            <person name="Ohm R."/>
            <person name="Pangilinan J."/>
            <person name="Park H.-J."/>
            <person name="Ramirez L."/>
            <person name="Alfaro M."/>
            <person name="Sun H."/>
            <person name="Tritt A."/>
            <person name="Yoshinaga Y."/>
            <person name="Zwiers L.-H."/>
            <person name="Turgeon B."/>
            <person name="Goodwin S."/>
            <person name="Spatafora J."/>
            <person name="Crous P."/>
            <person name="Grigoriev I."/>
        </authorList>
    </citation>
    <scope>NUCLEOTIDE SEQUENCE</scope>
    <source>
        <strain evidence="4">CBS 122367</strain>
    </source>
</reference>
<feature type="region of interest" description="Disordered" evidence="3">
    <location>
        <begin position="95"/>
        <end position="163"/>
    </location>
</feature>
<proteinExistence type="inferred from homology"/>
<name>A0A6G1IS56_9PLEO</name>
<dbReference type="PANTHER" id="PTHR21250">
    <property type="entry name" value="PRE-RRNA-PROCESSING PROTEIN TSR2 HOMOLOG"/>
    <property type="match status" value="1"/>
</dbReference>
<comment type="similarity">
    <text evidence="1">Belongs to the TSR2 family.</text>
</comment>
<evidence type="ECO:0000256" key="3">
    <source>
        <dbReference type="SAM" id="MobiDB-lite"/>
    </source>
</evidence>
<keyword evidence="5" id="KW-1185">Reference proteome</keyword>
<evidence type="ECO:0000256" key="1">
    <source>
        <dbReference type="ARBA" id="ARBA00006524"/>
    </source>
</evidence>